<dbReference type="InterPro" id="IPR032830">
    <property type="entry name" value="XPB/Ssl2_N"/>
</dbReference>
<protein>
    <recommendedName>
        <fullName evidence="1">Helicase XPB/Ssl2 N-terminal domain-containing protein</fullName>
    </recommendedName>
</protein>
<sequence length="792" mass="89584">MKPRDVELLETVPLYHLHTLARSRQIPLTGATPEANVSADASASAELGEVARQLFDADVLSTLVRTLGEGEWLILRELVLCGGRANSRDLAFYCHSAGLLSTRQQAGEQPGEMGVVSAYGIDNTHKPIAYPPAHPHGPFEQAIRSLLLEGLLFWSKQTSFAGREYSSGTHDGMLIVPPSVETAVHEVAKERDLGAEPLLPAVPESGTDARMRLLQRWLYSYWSVVAEAREGLPLLNNGLLSRSALRSVLARMAEGEDDVVRNENESPRLLFLRLLAMKVGLLREQQGILQAAPAEAYFALPFYERARQCYQLAVEGSFWNEMAYLPAINVKPGPELLAEAHQEVVRSRQVVLERVLQETPGIWIDLPTFVARTRLYAPSLLFPRHQGSRMDRYSNECNPYGWDFRLQRGWLTHREGWYLVEGGFIRAVIEGVLSWLGIVEVDAREHPDTFRLLPAGRALFRADEQALEQPEGRLIVQPNFELVAMAPVSESLLLALDRFAEREQLEYVAHYRLTRASVTRAIQRGYLIEDMLRTLEVAADGALPQNVRYTLLEWERQARRVEIWREATLMEVADSALLDALLGEQETSSLFGRRLSSTLVEVAPGKLSEAQQALWEREQLPAVTRAGTPRREDGEERHEPQWRLREDGLLQPLYGVLNFYLVRVAERFCAYDEARGGLCLTESSVRAALKQHMTLDEIMDFLRRYCIDDIPGSLVLRLKLWGNGYEGQHHIGVARAPLLILPEQVLNDLEADEEIHNFLQEPIAPEQRLVHISEQHLERVLRLLRERGFTTD</sequence>
<feature type="domain" description="Helicase XPB/Ssl2 N-terminal" evidence="1">
    <location>
        <begin position="474"/>
        <end position="595"/>
    </location>
</feature>
<dbReference type="Pfam" id="PF13625">
    <property type="entry name" value="Helicase_C_3"/>
    <property type="match status" value="1"/>
</dbReference>
<evidence type="ECO:0000313" key="3">
    <source>
        <dbReference type="Proteomes" id="UP000654345"/>
    </source>
</evidence>
<keyword evidence="3" id="KW-1185">Reference proteome</keyword>
<evidence type="ECO:0000259" key="1">
    <source>
        <dbReference type="Pfam" id="PF13625"/>
    </source>
</evidence>
<accession>A0ABQ3UMX3</accession>
<evidence type="ECO:0000313" key="2">
    <source>
        <dbReference type="EMBL" id="GHO54101.1"/>
    </source>
</evidence>
<gene>
    <name evidence="2" type="ORF">KSB_25760</name>
</gene>
<dbReference type="Proteomes" id="UP000654345">
    <property type="component" value="Unassembled WGS sequence"/>
</dbReference>
<dbReference type="EMBL" id="BNJG01000001">
    <property type="protein sequence ID" value="GHO54101.1"/>
    <property type="molecule type" value="Genomic_DNA"/>
</dbReference>
<proteinExistence type="predicted"/>
<reference evidence="2 3" key="1">
    <citation type="journal article" date="2021" name="Int. J. Syst. Evol. Microbiol.">
        <title>Reticulibacter mediterranei gen. nov., sp. nov., within the new family Reticulibacteraceae fam. nov., and Ktedonospora formicarum gen. nov., sp. nov., Ktedonobacter robiniae sp. nov., Dictyobacter formicarum sp. nov. and Dictyobacter arantiisoli sp. nov., belonging to the class Ktedonobacteria.</title>
        <authorList>
            <person name="Yabe S."/>
            <person name="Zheng Y."/>
            <person name="Wang C.M."/>
            <person name="Sakai Y."/>
            <person name="Abe K."/>
            <person name="Yokota A."/>
            <person name="Donadio S."/>
            <person name="Cavaletti L."/>
            <person name="Monciardini P."/>
        </authorList>
    </citation>
    <scope>NUCLEOTIDE SEQUENCE [LARGE SCALE GENOMIC DNA]</scope>
    <source>
        <strain evidence="2 3">SOSP1-30</strain>
    </source>
</reference>
<comment type="caution">
    <text evidence="2">The sequence shown here is derived from an EMBL/GenBank/DDBJ whole genome shotgun (WGS) entry which is preliminary data.</text>
</comment>
<organism evidence="2 3">
    <name type="scientific">Ktedonobacter robiniae</name>
    <dbReference type="NCBI Taxonomy" id="2778365"/>
    <lineage>
        <taxon>Bacteria</taxon>
        <taxon>Bacillati</taxon>
        <taxon>Chloroflexota</taxon>
        <taxon>Ktedonobacteria</taxon>
        <taxon>Ktedonobacterales</taxon>
        <taxon>Ktedonobacteraceae</taxon>
        <taxon>Ktedonobacter</taxon>
    </lineage>
</organism>
<name>A0ABQ3UMX3_9CHLR</name>
<dbReference type="RefSeq" id="WP_201370850.1">
    <property type="nucleotide sequence ID" value="NZ_BNJG01000001.1"/>
</dbReference>